<sequence length="279" mass="31413">MIQRSCLWNRPHPPCRGPNDASSPFRGPILPSRFKPPTAKTNAQLPNSNVESALHRSPPGLNHRPKRSYPFQPRLRLASLTIRVLPQRPRVCYPLREPCRAQLHIFARAFRPSWQVDMLHEPHVPGPSTVLNPRAVCPGKRPSFLSLRRFSSPGLVDSGRVNEPTPEQLSASSGCDLSSLLAVREIRGARCHHRQSRRLRSSELCLSRPSQISMPDPLDAHAIWTSRTRILKSWALSVLVSQIATCQWLAFHSRRLQRSSVRLEGFSNSPHKADSAITD</sequence>
<feature type="region of interest" description="Disordered" evidence="1">
    <location>
        <begin position="17"/>
        <end position="68"/>
    </location>
</feature>
<dbReference type="EMBL" id="VYYT01000234">
    <property type="protein sequence ID" value="KAK2754170.1"/>
    <property type="molecule type" value="Genomic_DNA"/>
</dbReference>
<name>A0AAD9YA67_COLKA</name>
<keyword evidence="3" id="KW-1185">Reference proteome</keyword>
<evidence type="ECO:0000256" key="1">
    <source>
        <dbReference type="SAM" id="MobiDB-lite"/>
    </source>
</evidence>
<accession>A0AAD9YA67</accession>
<comment type="caution">
    <text evidence="2">The sequence shown here is derived from an EMBL/GenBank/DDBJ whole genome shotgun (WGS) entry which is preliminary data.</text>
</comment>
<proteinExistence type="predicted"/>
<dbReference type="Proteomes" id="UP001281614">
    <property type="component" value="Unassembled WGS sequence"/>
</dbReference>
<evidence type="ECO:0000313" key="2">
    <source>
        <dbReference type="EMBL" id="KAK2754170.1"/>
    </source>
</evidence>
<dbReference type="AlphaFoldDB" id="A0AAD9YA67"/>
<evidence type="ECO:0000313" key="3">
    <source>
        <dbReference type="Proteomes" id="UP001281614"/>
    </source>
</evidence>
<organism evidence="2 3">
    <name type="scientific">Colletotrichum kahawae</name>
    <name type="common">Coffee berry disease fungus</name>
    <dbReference type="NCBI Taxonomy" id="34407"/>
    <lineage>
        <taxon>Eukaryota</taxon>
        <taxon>Fungi</taxon>
        <taxon>Dikarya</taxon>
        <taxon>Ascomycota</taxon>
        <taxon>Pezizomycotina</taxon>
        <taxon>Sordariomycetes</taxon>
        <taxon>Hypocreomycetidae</taxon>
        <taxon>Glomerellales</taxon>
        <taxon>Glomerellaceae</taxon>
        <taxon>Colletotrichum</taxon>
        <taxon>Colletotrichum gloeosporioides species complex</taxon>
    </lineage>
</organism>
<feature type="compositionally biased region" description="Polar residues" evidence="1">
    <location>
        <begin position="39"/>
        <end position="51"/>
    </location>
</feature>
<gene>
    <name evidence="2" type="ORF">CKAH01_06108</name>
</gene>
<protein>
    <submittedName>
        <fullName evidence="2">Uncharacterized protein</fullName>
    </submittedName>
</protein>
<reference evidence="2" key="1">
    <citation type="submission" date="2023-02" db="EMBL/GenBank/DDBJ databases">
        <title>Colletotrichum kahawae CIFC_Que2 genome sequencing and assembly.</title>
        <authorList>
            <person name="Baroncelli R."/>
        </authorList>
    </citation>
    <scope>NUCLEOTIDE SEQUENCE</scope>
    <source>
        <strain evidence="2">CIFC_Que2</strain>
    </source>
</reference>